<organism evidence="1">
    <name type="scientific">marine sediment metagenome</name>
    <dbReference type="NCBI Taxonomy" id="412755"/>
    <lineage>
        <taxon>unclassified sequences</taxon>
        <taxon>metagenomes</taxon>
        <taxon>ecological metagenomes</taxon>
    </lineage>
</organism>
<protein>
    <submittedName>
        <fullName evidence="1">Uncharacterized protein</fullName>
    </submittedName>
</protein>
<proteinExistence type="predicted"/>
<reference evidence="1" key="1">
    <citation type="journal article" date="2015" name="Nature">
        <title>Complex archaea that bridge the gap between prokaryotes and eukaryotes.</title>
        <authorList>
            <person name="Spang A."/>
            <person name="Saw J.H."/>
            <person name="Jorgensen S.L."/>
            <person name="Zaremba-Niedzwiedzka K."/>
            <person name="Martijn J."/>
            <person name="Lind A.E."/>
            <person name="van Eijk R."/>
            <person name="Schleper C."/>
            <person name="Guy L."/>
            <person name="Ettema T.J."/>
        </authorList>
    </citation>
    <scope>NUCLEOTIDE SEQUENCE</scope>
</reference>
<name>A0A0F9GDS7_9ZZZZ</name>
<gene>
    <name evidence="1" type="ORF">LCGC14_2133120</name>
</gene>
<evidence type="ECO:0000313" key="1">
    <source>
        <dbReference type="EMBL" id="KKL67625.1"/>
    </source>
</evidence>
<accession>A0A0F9GDS7</accession>
<dbReference type="AlphaFoldDB" id="A0A0F9GDS7"/>
<comment type="caution">
    <text evidence="1">The sequence shown here is derived from an EMBL/GenBank/DDBJ whole genome shotgun (WGS) entry which is preliminary data.</text>
</comment>
<dbReference type="EMBL" id="LAZR01026800">
    <property type="protein sequence ID" value="KKL67625.1"/>
    <property type="molecule type" value="Genomic_DNA"/>
</dbReference>
<sequence>MKNIIRLRRGKNVSQNAKIEPYYCNYIRDSATRSQKKHVKNKIRASSKIINYFLK</sequence>